<protein>
    <submittedName>
        <fullName evidence="1">Uncharacterized protein</fullName>
    </submittedName>
</protein>
<reference evidence="1" key="1">
    <citation type="submission" date="2020-08" db="EMBL/GenBank/DDBJ databases">
        <title>Genome sequencing and assembly of the red palm weevil Rhynchophorus ferrugineus.</title>
        <authorList>
            <person name="Dias G.B."/>
            <person name="Bergman C.M."/>
            <person name="Manee M."/>
        </authorList>
    </citation>
    <scope>NUCLEOTIDE SEQUENCE</scope>
    <source>
        <strain evidence="1">AA-2017</strain>
        <tissue evidence="1">Whole larva</tissue>
    </source>
</reference>
<evidence type="ECO:0000313" key="2">
    <source>
        <dbReference type="Proteomes" id="UP000625711"/>
    </source>
</evidence>
<keyword evidence="2" id="KW-1185">Reference proteome</keyword>
<sequence>MPLSEARQKNRQKFRTRREMFARSLPPAEVVSGPSKPPSIRRGSVTTLRNTLASQELSSHSCRRFGSGRARSSAVVSLHPELHVLQLIYYH</sequence>
<evidence type="ECO:0000313" key="1">
    <source>
        <dbReference type="EMBL" id="KAF7266940.1"/>
    </source>
</evidence>
<accession>A0A834M4Y1</accession>
<gene>
    <name evidence="1" type="ORF">GWI33_019775</name>
</gene>
<proteinExistence type="predicted"/>
<name>A0A834M4Y1_RHYFE</name>
<comment type="caution">
    <text evidence="1">The sequence shown here is derived from an EMBL/GenBank/DDBJ whole genome shotgun (WGS) entry which is preliminary data.</text>
</comment>
<dbReference type="Proteomes" id="UP000625711">
    <property type="component" value="Unassembled WGS sequence"/>
</dbReference>
<dbReference type="AlphaFoldDB" id="A0A834M4Y1"/>
<organism evidence="1 2">
    <name type="scientific">Rhynchophorus ferrugineus</name>
    <name type="common">Red palm weevil</name>
    <name type="synonym">Curculio ferrugineus</name>
    <dbReference type="NCBI Taxonomy" id="354439"/>
    <lineage>
        <taxon>Eukaryota</taxon>
        <taxon>Metazoa</taxon>
        <taxon>Ecdysozoa</taxon>
        <taxon>Arthropoda</taxon>
        <taxon>Hexapoda</taxon>
        <taxon>Insecta</taxon>
        <taxon>Pterygota</taxon>
        <taxon>Neoptera</taxon>
        <taxon>Endopterygota</taxon>
        <taxon>Coleoptera</taxon>
        <taxon>Polyphaga</taxon>
        <taxon>Cucujiformia</taxon>
        <taxon>Curculionidae</taxon>
        <taxon>Dryophthorinae</taxon>
        <taxon>Rhynchophorus</taxon>
    </lineage>
</organism>
<dbReference type="EMBL" id="JAACXV010014484">
    <property type="protein sequence ID" value="KAF7266940.1"/>
    <property type="molecule type" value="Genomic_DNA"/>
</dbReference>